<dbReference type="PROSITE" id="PS50930">
    <property type="entry name" value="HTH_LYTTR"/>
    <property type="match status" value="1"/>
</dbReference>
<evidence type="ECO:0000259" key="3">
    <source>
        <dbReference type="PROSITE" id="PS50110"/>
    </source>
</evidence>
<evidence type="ECO:0000313" key="6">
    <source>
        <dbReference type="Proteomes" id="UP000253495"/>
    </source>
</evidence>
<protein>
    <submittedName>
        <fullName evidence="5">LytTR family two component transcriptional regulator</fullName>
    </submittedName>
</protein>
<gene>
    <name evidence="5" type="ORF">DFQ14_101636</name>
</gene>
<name>A0A368VYK1_9ACTN</name>
<dbReference type="InterPro" id="IPR046947">
    <property type="entry name" value="LytR-like"/>
</dbReference>
<organism evidence="5 6">
    <name type="scientific">Halopolyspora algeriensis</name>
    <dbReference type="NCBI Taxonomy" id="1500506"/>
    <lineage>
        <taxon>Bacteria</taxon>
        <taxon>Bacillati</taxon>
        <taxon>Actinomycetota</taxon>
        <taxon>Actinomycetes</taxon>
        <taxon>Actinomycetes incertae sedis</taxon>
        <taxon>Halopolyspora</taxon>
    </lineage>
</organism>
<dbReference type="InterPro" id="IPR007492">
    <property type="entry name" value="LytTR_DNA-bd_dom"/>
</dbReference>
<dbReference type="EMBL" id="QPJC01000001">
    <property type="protein sequence ID" value="RCW47286.1"/>
    <property type="molecule type" value="Genomic_DNA"/>
</dbReference>
<reference evidence="5 6" key="1">
    <citation type="submission" date="2018-07" db="EMBL/GenBank/DDBJ databases">
        <title>Genomic Encyclopedia of Type Strains, Phase III (KMG-III): the genomes of soil and plant-associated and newly described type strains.</title>
        <authorList>
            <person name="Whitman W."/>
        </authorList>
    </citation>
    <scope>NUCLEOTIDE SEQUENCE [LARGE SCALE GENOMIC DNA]</scope>
    <source>
        <strain evidence="5 6">CECT 8575</strain>
    </source>
</reference>
<dbReference type="GO" id="GO:0003677">
    <property type="term" value="F:DNA binding"/>
    <property type="evidence" value="ECO:0007669"/>
    <property type="project" value="InterPro"/>
</dbReference>
<dbReference type="PANTHER" id="PTHR37299:SF1">
    <property type="entry name" value="STAGE 0 SPORULATION PROTEIN A HOMOLOG"/>
    <property type="match status" value="1"/>
</dbReference>
<dbReference type="Proteomes" id="UP000253495">
    <property type="component" value="Unassembled WGS sequence"/>
</dbReference>
<dbReference type="SMART" id="SM00448">
    <property type="entry name" value="REC"/>
    <property type="match status" value="1"/>
</dbReference>
<evidence type="ECO:0000259" key="4">
    <source>
        <dbReference type="PROSITE" id="PS50930"/>
    </source>
</evidence>
<dbReference type="PROSITE" id="PS50110">
    <property type="entry name" value="RESPONSE_REGULATORY"/>
    <property type="match status" value="1"/>
</dbReference>
<proteinExistence type="predicted"/>
<dbReference type="InterPro" id="IPR001789">
    <property type="entry name" value="Sig_transdc_resp-reg_receiver"/>
</dbReference>
<feature type="region of interest" description="Disordered" evidence="2">
    <location>
        <begin position="204"/>
        <end position="223"/>
    </location>
</feature>
<dbReference type="Gene3D" id="3.40.50.2300">
    <property type="match status" value="1"/>
</dbReference>
<dbReference type="SUPFAM" id="SSF52172">
    <property type="entry name" value="CheY-like"/>
    <property type="match status" value="1"/>
</dbReference>
<dbReference type="GO" id="GO:0000156">
    <property type="term" value="F:phosphorelay response regulator activity"/>
    <property type="evidence" value="ECO:0007669"/>
    <property type="project" value="InterPro"/>
</dbReference>
<dbReference type="Pfam" id="PF04397">
    <property type="entry name" value="LytTR"/>
    <property type="match status" value="1"/>
</dbReference>
<dbReference type="SMART" id="SM00850">
    <property type="entry name" value="LytTR"/>
    <property type="match status" value="1"/>
</dbReference>
<dbReference type="Gene3D" id="2.40.50.1020">
    <property type="entry name" value="LytTr DNA-binding domain"/>
    <property type="match status" value="1"/>
</dbReference>
<dbReference type="PANTHER" id="PTHR37299">
    <property type="entry name" value="TRANSCRIPTIONAL REGULATOR-RELATED"/>
    <property type="match status" value="1"/>
</dbReference>
<feature type="modified residue" description="4-aspartylphosphate" evidence="1">
    <location>
        <position position="135"/>
    </location>
</feature>
<sequence>MRLRWAELPAAAGLLDGRDGCAWPDHGRFGKRGGVPAQRGTPVPGLIVDRMSIGTAGYGVAVSIQEHTSGLVVLAVDDESAGLDEMKHLLESNPRVGRVVTASDAPEALRLLRSDDARLRSGGADEAAVDAVFADVAMPGLSGMELARVVVAFKNPPALVFITGHEENALEAFELGAIDYIMKPANPERVDRALRFVERVTDPSAGSDRQVESGRERRAIEGGETDPHAFITVELGGTTKLIPRKSVLWVEAQGDYARLHTTEGSHLVRMPLAQLEEQWAEAGFVRIHRSYLVALGLVSELRTSSSGHSVLLRTGGELRELPVSRRHTRELKDRLVHTPRPGWG</sequence>
<accession>A0A368VYK1</accession>
<dbReference type="InterPro" id="IPR011006">
    <property type="entry name" value="CheY-like_superfamily"/>
</dbReference>
<dbReference type="Pfam" id="PF00072">
    <property type="entry name" value="Response_reg"/>
    <property type="match status" value="1"/>
</dbReference>
<keyword evidence="6" id="KW-1185">Reference proteome</keyword>
<evidence type="ECO:0000256" key="2">
    <source>
        <dbReference type="SAM" id="MobiDB-lite"/>
    </source>
</evidence>
<keyword evidence="1" id="KW-0597">Phosphoprotein</keyword>
<comment type="caution">
    <text evidence="5">The sequence shown here is derived from an EMBL/GenBank/DDBJ whole genome shotgun (WGS) entry which is preliminary data.</text>
</comment>
<feature type="compositionally biased region" description="Basic and acidic residues" evidence="2">
    <location>
        <begin position="209"/>
        <end position="223"/>
    </location>
</feature>
<dbReference type="AlphaFoldDB" id="A0A368VYK1"/>
<feature type="domain" description="HTH LytTR-type" evidence="4">
    <location>
        <begin position="231"/>
        <end position="337"/>
    </location>
</feature>
<evidence type="ECO:0000256" key="1">
    <source>
        <dbReference type="PROSITE-ProRule" id="PRU00169"/>
    </source>
</evidence>
<evidence type="ECO:0000313" key="5">
    <source>
        <dbReference type="EMBL" id="RCW47286.1"/>
    </source>
</evidence>
<feature type="domain" description="Response regulatory" evidence="3">
    <location>
        <begin position="72"/>
        <end position="198"/>
    </location>
</feature>